<keyword evidence="5" id="KW-1185">Reference proteome</keyword>
<sequence>MHSVVVHHHLYQPPREDPWLEVVPTEPSAAPDHDWNTRINRECYARLAAAEAHLRDRRAAARDPDARAGIARVVNLYAWCSFDVGATLCEWLDAEAPDTMRAMQEGDAASMRRWGHGNAIAAPYHHVILPLASPRERATEIRWGIRDFRRRFRREPEGMWLPECAADEDTLDAVAKEGIAFTILAPYQVHGHDGSGMPVRWRGASGRTLTIVPYDGSLAGDVAFGGLLRDAPALARRLTPYRDAGDAHLDRCTTLATDGETFGHHHKSGDSTLTEALSMVVRESSSRVTNSAALVAKYPATTDVRLVSPSAWSCAHGVERWRSNCGCRLDGSKPPAQQWRGPLRAAIERLSHHAHEVFEHEGRALFRDDPWDVRDRYGDVVAQDGPALEQFARRELPADASDHHVQRARELLELERATMRTFTSCAWFFDEVERIEVRQVLRYAARSIELSGHASRLMPEFVQWLAPATSGAPNSGSASELFVREAMPHRDATTCAAAGAMACASMGIATPRIATFDVTVAAHDEAPSAPWQVTLAHRRTGAVRSFVGHVHGTGPGLTVDLSEANADTGDTHGINVHEFPEAIARQLLRPMALSDEALIDEVGPTR</sequence>
<evidence type="ECO:0000256" key="2">
    <source>
        <dbReference type="ARBA" id="ARBA00023277"/>
    </source>
</evidence>
<dbReference type="AlphaFoldDB" id="A0A6M4IPM4"/>
<protein>
    <submittedName>
        <fullName evidence="4">DUF3536 domain-containing protein</fullName>
    </submittedName>
</protein>
<dbReference type="PANTHER" id="PTHR36306:SF3">
    <property type="entry name" value="GLYCOSIDE HYDROLASE FAMILY 57"/>
    <property type="match status" value="1"/>
</dbReference>
<dbReference type="EMBL" id="CP053085">
    <property type="protein sequence ID" value="QJR35386.1"/>
    <property type="molecule type" value="Genomic_DNA"/>
</dbReference>
<evidence type="ECO:0000313" key="5">
    <source>
        <dbReference type="Proteomes" id="UP000500938"/>
    </source>
</evidence>
<dbReference type="Gene3D" id="3.20.110.20">
    <property type="match status" value="1"/>
</dbReference>
<dbReference type="KEGG" id="ggr:HKW67_07645"/>
<organism evidence="4 5">
    <name type="scientific">Gemmatimonas groenlandica</name>
    <dbReference type="NCBI Taxonomy" id="2732249"/>
    <lineage>
        <taxon>Bacteria</taxon>
        <taxon>Pseudomonadati</taxon>
        <taxon>Gemmatimonadota</taxon>
        <taxon>Gemmatimonadia</taxon>
        <taxon>Gemmatimonadales</taxon>
        <taxon>Gemmatimonadaceae</taxon>
        <taxon>Gemmatimonas</taxon>
    </lineage>
</organism>
<dbReference type="InterPro" id="IPR004300">
    <property type="entry name" value="Glyco_hydro_57_N"/>
</dbReference>
<evidence type="ECO:0000256" key="1">
    <source>
        <dbReference type="ARBA" id="ARBA00006821"/>
    </source>
</evidence>
<dbReference type="InterPro" id="IPR021923">
    <property type="entry name" value="DUF3536"/>
</dbReference>
<dbReference type="GO" id="GO:0005975">
    <property type="term" value="P:carbohydrate metabolic process"/>
    <property type="evidence" value="ECO:0007669"/>
    <property type="project" value="InterPro"/>
</dbReference>
<evidence type="ECO:0000313" key="4">
    <source>
        <dbReference type="EMBL" id="QJR35386.1"/>
    </source>
</evidence>
<evidence type="ECO:0000259" key="3">
    <source>
        <dbReference type="Pfam" id="PF03065"/>
    </source>
</evidence>
<dbReference type="PANTHER" id="PTHR36306">
    <property type="entry name" value="ALPHA-AMYLASE-RELATED-RELATED"/>
    <property type="match status" value="1"/>
</dbReference>
<dbReference type="Proteomes" id="UP000500938">
    <property type="component" value="Chromosome"/>
</dbReference>
<dbReference type="GO" id="GO:0003824">
    <property type="term" value="F:catalytic activity"/>
    <property type="evidence" value="ECO:0007669"/>
    <property type="project" value="InterPro"/>
</dbReference>
<dbReference type="InterPro" id="IPR011330">
    <property type="entry name" value="Glyco_hydro/deAcase_b/a-brl"/>
</dbReference>
<dbReference type="Pfam" id="PF03065">
    <property type="entry name" value="Glyco_hydro_57"/>
    <property type="match status" value="1"/>
</dbReference>
<gene>
    <name evidence="4" type="ORF">HKW67_07645</name>
</gene>
<proteinExistence type="inferred from homology"/>
<dbReference type="Pfam" id="PF12055">
    <property type="entry name" value="DUF3536"/>
    <property type="match status" value="1"/>
</dbReference>
<dbReference type="InterPro" id="IPR052046">
    <property type="entry name" value="GH57_Enzymes"/>
</dbReference>
<accession>A0A6M4IPM4</accession>
<reference evidence="4 5" key="1">
    <citation type="submission" date="2020-05" db="EMBL/GenBank/DDBJ databases">
        <title>Complete genome sequence of Gemmatimonas greenlandica TET16.</title>
        <authorList>
            <person name="Zeng Y."/>
        </authorList>
    </citation>
    <scope>NUCLEOTIDE SEQUENCE [LARGE SCALE GENOMIC DNA]</scope>
    <source>
        <strain evidence="4 5">TET16</strain>
    </source>
</reference>
<comment type="similarity">
    <text evidence="1">Belongs to the glycosyl hydrolase 57 family.</text>
</comment>
<name>A0A6M4IPM4_9BACT</name>
<dbReference type="SUPFAM" id="SSF88713">
    <property type="entry name" value="Glycoside hydrolase/deacetylase"/>
    <property type="match status" value="1"/>
</dbReference>
<feature type="domain" description="Glycoside hydrolase family 57 N-terminal" evidence="3">
    <location>
        <begin position="81"/>
        <end position="285"/>
    </location>
</feature>
<keyword evidence="2" id="KW-0119">Carbohydrate metabolism</keyword>
<dbReference type="RefSeq" id="WP_171224816.1">
    <property type="nucleotide sequence ID" value="NZ_CP053085.1"/>
</dbReference>